<gene>
    <name evidence="1" type="ORF">LC087_18135</name>
</gene>
<evidence type="ECO:0000313" key="1">
    <source>
        <dbReference type="EMBL" id="WLR42577.1"/>
    </source>
</evidence>
<proteinExistence type="predicted"/>
<dbReference type="RefSeq" id="WP_226542584.1">
    <property type="nucleotide sequence ID" value="NZ_CP129013.1"/>
</dbReference>
<reference evidence="1 2" key="1">
    <citation type="submission" date="2023-06" db="EMBL/GenBank/DDBJ databases">
        <title>Five Gram-positive bacteria isolated from mangrove sediments in Shenzhen, Guangdong, China.</title>
        <authorList>
            <person name="Yu S."/>
            <person name="Zheng W."/>
            <person name="Huang Y."/>
        </authorList>
    </citation>
    <scope>NUCLEOTIDE SEQUENCE [LARGE SCALE GENOMIC DNA]</scope>
    <source>
        <strain evidence="1 2">SaN35-3</strain>
    </source>
</reference>
<name>A0ABY9JT62_9BACI</name>
<accession>A0ABY9JT62</accession>
<organism evidence="1 2">
    <name type="scientific">Bacillus carboniphilus</name>
    <dbReference type="NCBI Taxonomy" id="86663"/>
    <lineage>
        <taxon>Bacteria</taxon>
        <taxon>Bacillati</taxon>
        <taxon>Bacillota</taxon>
        <taxon>Bacilli</taxon>
        <taxon>Bacillales</taxon>
        <taxon>Bacillaceae</taxon>
        <taxon>Bacillus</taxon>
    </lineage>
</organism>
<dbReference type="Proteomes" id="UP001197974">
    <property type="component" value="Chromosome"/>
</dbReference>
<dbReference type="EMBL" id="CP129013">
    <property type="protein sequence ID" value="WLR42577.1"/>
    <property type="molecule type" value="Genomic_DNA"/>
</dbReference>
<protein>
    <submittedName>
        <fullName evidence="1">Uncharacterized protein</fullName>
    </submittedName>
</protein>
<evidence type="ECO:0000313" key="2">
    <source>
        <dbReference type="Proteomes" id="UP001197974"/>
    </source>
</evidence>
<keyword evidence="2" id="KW-1185">Reference proteome</keyword>
<sequence length="100" mass="11634">MSDQTTKRIMIGILICLIIIILEPNNYNDDHYYPDFLDADVTTDVENDTVIKMGENKIGIIDTNKMSDRYGEIIVLQFNEDTKKFKHIGDYNYADEMYGE</sequence>